<dbReference type="AlphaFoldDB" id="A0A176ZZB3"/>
<organism evidence="2">
    <name type="scientific">Pseudogymnoascus destructans</name>
    <dbReference type="NCBI Taxonomy" id="655981"/>
    <lineage>
        <taxon>Eukaryota</taxon>
        <taxon>Fungi</taxon>
        <taxon>Dikarya</taxon>
        <taxon>Ascomycota</taxon>
        <taxon>Pezizomycotina</taxon>
        <taxon>Leotiomycetes</taxon>
        <taxon>Thelebolales</taxon>
        <taxon>Thelebolaceae</taxon>
        <taxon>Pseudogymnoascus</taxon>
    </lineage>
</organism>
<dbReference type="EMBL" id="KV441410">
    <property type="protein sequence ID" value="OAF55359.1"/>
    <property type="molecule type" value="Genomic_DNA"/>
</dbReference>
<sequence length="166" mass="18217">MTREIARQDEEHHAAAVRGEVGVFSRMKPTCPSMWRETSAGILEVVANATAEAEVPIRQELKFIHDGLFCEWAYVVDLDAEVLEVFSGVEKEHEGSGQRFKEVDGAEEGLVPSLVKSFAFAELPAEKAGLVDSMNEALELRTRETLARKQRDDGSSDNAVAVASVL</sequence>
<proteinExistence type="predicted"/>
<dbReference type="Proteomes" id="UP000077154">
    <property type="component" value="Unassembled WGS sequence"/>
</dbReference>
<evidence type="ECO:0000256" key="1">
    <source>
        <dbReference type="SAM" id="MobiDB-lite"/>
    </source>
</evidence>
<dbReference type="RefSeq" id="XP_024320659.1">
    <property type="nucleotide sequence ID" value="XM_024471803.1"/>
</dbReference>
<dbReference type="VEuPathDB" id="FungiDB:GMDG_07272"/>
<accession>A0A176ZZB3</accession>
<reference evidence="2" key="1">
    <citation type="submission" date="2016-03" db="EMBL/GenBank/DDBJ databases">
        <title>Updated assembly of Pseudogymnoascus destructans, the fungus causing white-nose syndrome of bats.</title>
        <authorList>
            <person name="Palmer J.M."/>
            <person name="Drees K.P."/>
            <person name="Foster J.T."/>
            <person name="Lindner D.L."/>
        </authorList>
    </citation>
    <scope>NUCLEOTIDE SEQUENCE [LARGE SCALE GENOMIC DNA]</scope>
    <source>
        <strain evidence="2">20631-21</strain>
    </source>
</reference>
<feature type="region of interest" description="Disordered" evidence="1">
    <location>
        <begin position="146"/>
        <end position="166"/>
    </location>
</feature>
<gene>
    <name evidence="2" type="ORF">VC83_08248</name>
</gene>
<evidence type="ECO:0000313" key="2">
    <source>
        <dbReference type="EMBL" id="OAF55359.1"/>
    </source>
</evidence>
<protein>
    <submittedName>
        <fullName evidence="2">Uncharacterized protein</fullName>
    </submittedName>
</protein>
<dbReference type="OrthoDB" id="3938867at2759"/>
<dbReference type="eggNOG" id="ENOG502SP9G">
    <property type="taxonomic scope" value="Eukaryota"/>
</dbReference>
<name>A0A176ZZB3_9PEZI</name>
<dbReference type="GeneID" id="36291290"/>